<keyword evidence="2" id="KW-1185">Reference proteome</keyword>
<name>A0A1H6B6M3_9BACT</name>
<dbReference type="Proteomes" id="UP000236728">
    <property type="component" value="Unassembled WGS sequence"/>
</dbReference>
<dbReference type="EMBL" id="FNVA01000006">
    <property type="protein sequence ID" value="SEG56458.1"/>
    <property type="molecule type" value="Genomic_DNA"/>
</dbReference>
<organism evidence="1 2">
    <name type="scientific">Bryocella elongata</name>
    <dbReference type="NCBI Taxonomy" id="863522"/>
    <lineage>
        <taxon>Bacteria</taxon>
        <taxon>Pseudomonadati</taxon>
        <taxon>Acidobacteriota</taxon>
        <taxon>Terriglobia</taxon>
        <taxon>Terriglobales</taxon>
        <taxon>Acidobacteriaceae</taxon>
        <taxon>Bryocella</taxon>
    </lineage>
</organism>
<proteinExistence type="predicted"/>
<sequence length="104" mass="13046">MPGKSSQFPRFYFMGKPFYLNRALLWLDAYRFLPHRLHIALWNWCFRMDVDWRIVGKNRASLWLDAYRFLPWRLRVAMWNWCFGMDLDWRAAKERTRRERKGER</sequence>
<evidence type="ECO:0000313" key="1">
    <source>
        <dbReference type="EMBL" id="SEG56458.1"/>
    </source>
</evidence>
<gene>
    <name evidence="1" type="ORF">SAMN05421819_3572</name>
</gene>
<accession>A0A1H6B6M3</accession>
<reference evidence="1 2" key="1">
    <citation type="submission" date="2016-10" db="EMBL/GenBank/DDBJ databases">
        <authorList>
            <person name="de Groot N.N."/>
        </authorList>
    </citation>
    <scope>NUCLEOTIDE SEQUENCE [LARGE SCALE GENOMIC DNA]</scope>
    <source>
        <strain evidence="1 2">DSM 22489</strain>
    </source>
</reference>
<protein>
    <submittedName>
        <fullName evidence="1">Uncharacterized protein</fullName>
    </submittedName>
</protein>
<evidence type="ECO:0000313" key="2">
    <source>
        <dbReference type="Proteomes" id="UP000236728"/>
    </source>
</evidence>
<dbReference type="AlphaFoldDB" id="A0A1H6B6M3"/>